<evidence type="ECO:0000256" key="16">
    <source>
        <dbReference type="HAMAP-Rule" id="MF_01382"/>
    </source>
</evidence>
<dbReference type="GO" id="GO:0017038">
    <property type="term" value="P:protein import"/>
    <property type="evidence" value="ECO:0007669"/>
    <property type="project" value="InterPro"/>
</dbReference>
<evidence type="ECO:0000256" key="15">
    <source>
        <dbReference type="ARBA" id="ARBA00034006"/>
    </source>
</evidence>
<comment type="similarity">
    <text evidence="2 16 17">Belongs to the SecA family.</text>
</comment>
<dbReference type="FunFam" id="3.40.50.300:FF:000081">
    <property type="entry name" value="Preprotein translocase subunit SecA"/>
    <property type="match status" value="1"/>
</dbReference>
<evidence type="ECO:0000259" key="19">
    <source>
        <dbReference type="PROSITE" id="PS51192"/>
    </source>
</evidence>
<dbReference type="PROSITE" id="PS51196">
    <property type="entry name" value="SECA_MOTOR_DEAD"/>
    <property type="match status" value="1"/>
</dbReference>
<dbReference type="GO" id="GO:0065002">
    <property type="term" value="P:intracellular protein transmembrane transport"/>
    <property type="evidence" value="ECO:0007669"/>
    <property type="project" value="UniProtKB-UniRule"/>
</dbReference>
<accession>A0A078LJ27</accession>
<dbReference type="FunFam" id="3.90.1440.10:FF:000001">
    <property type="entry name" value="Preprotein translocase subunit SecA"/>
    <property type="match status" value="1"/>
</dbReference>
<feature type="binding site" evidence="16">
    <location>
        <position position="93"/>
    </location>
    <ligand>
        <name>ATP</name>
        <dbReference type="ChEBI" id="CHEBI:30616"/>
    </ligand>
</feature>
<evidence type="ECO:0000256" key="18">
    <source>
        <dbReference type="SAM" id="MobiDB-lite"/>
    </source>
</evidence>
<dbReference type="Gene3D" id="3.90.1440.10">
    <property type="entry name" value="SecA, preprotein cross-linking domain"/>
    <property type="match status" value="1"/>
</dbReference>
<reference evidence="22 23" key="1">
    <citation type="submission" date="2014-07" db="EMBL/GenBank/DDBJ databases">
        <authorList>
            <person name="Urmite Genomes Urmite Genomes"/>
        </authorList>
    </citation>
    <scope>NUCLEOTIDE SEQUENCE [LARGE SCALE GENOMIC DNA]</scope>
    <source>
        <strain evidence="22 23">20_BN</strain>
    </source>
</reference>
<evidence type="ECO:0000256" key="11">
    <source>
        <dbReference type="ARBA" id="ARBA00022927"/>
    </source>
</evidence>
<comment type="subunit">
    <text evidence="16">Monomer and homodimer. Part of the essential Sec protein translocation apparatus which comprises SecA, SecYEG and auxiliary proteins SecDF-YajC and YidC.</text>
</comment>
<evidence type="ECO:0000256" key="3">
    <source>
        <dbReference type="ARBA" id="ARBA00022448"/>
    </source>
</evidence>
<evidence type="ECO:0000256" key="17">
    <source>
        <dbReference type="RuleBase" id="RU003874"/>
    </source>
</evidence>
<dbReference type="InterPro" id="IPR014001">
    <property type="entry name" value="Helicase_ATP-bd"/>
</dbReference>
<dbReference type="GO" id="GO:0005886">
    <property type="term" value="C:plasma membrane"/>
    <property type="evidence" value="ECO:0007669"/>
    <property type="project" value="UniProtKB-SubCell"/>
</dbReference>
<dbReference type="GO" id="GO:0005829">
    <property type="term" value="C:cytosol"/>
    <property type="evidence" value="ECO:0007669"/>
    <property type="project" value="TreeGrafter"/>
</dbReference>
<evidence type="ECO:0000256" key="13">
    <source>
        <dbReference type="ARBA" id="ARBA00023010"/>
    </source>
</evidence>
<feature type="region of interest" description="Disordered" evidence="18">
    <location>
        <begin position="881"/>
        <end position="918"/>
    </location>
</feature>
<evidence type="ECO:0000256" key="8">
    <source>
        <dbReference type="ARBA" id="ARBA00022741"/>
    </source>
</evidence>
<keyword evidence="9" id="KW-0862">Zinc</keyword>
<dbReference type="InterPro" id="IPR000185">
    <property type="entry name" value="SecA"/>
</dbReference>
<dbReference type="GO" id="GO:0005524">
    <property type="term" value="F:ATP binding"/>
    <property type="evidence" value="ECO:0007669"/>
    <property type="project" value="UniProtKB-UniRule"/>
</dbReference>
<organism evidence="22 23">
    <name type="scientific">Pseudomonas saudiphocaensis</name>
    <dbReference type="NCBI Taxonomy" id="1499686"/>
    <lineage>
        <taxon>Bacteria</taxon>
        <taxon>Pseudomonadati</taxon>
        <taxon>Pseudomonadota</taxon>
        <taxon>Gammaproteobacteria</taxon>
        <taxon>Pseudomonadales</taxon>
        <taxon>Pseudomonadaceae</taxon>
        <taxon>Pseudomonas</taxon>
    </lineage>
</organism>
<name>A0A078LJ27_9PSED</name>
<dbReference type="SUPFAM" id="SSF81886">
    <property type="entry name" value="Helical scaffold and wing domains of SecA"/>
    <property type="match status" value="1"/>
</dbReference>
<dbReference type="Gene3D" id="1.10.3060.10">
    <property type="entry name" value="Helical scaffold and wing domains of SecA"/>
    <property type="match status" value="1"/>
</dbReference>
<dbReference type="Gene3D" id="3.40.50.300">
    <property type="entry name" value="P-loop containing nucleotide triphosphate hydrolases"/>
    <property type="match status" value="2"/>
</dbReference>
<evidence type="ECO:0000259" key="20">
    <source>
        <dbReference type="PROSITE" id="PS51194"/>
    </source>
</evidence>
<dbReference type="SUPFAM" id="SSF52540">
    <property type="entry name" value="P-loop containing nucleoside triphosphate hydrolases"/>
    <property type="match status" value="2"/>
</dbReference>
<dbReference type="SUPFAM" id="SSF81767">
    <property type="entry name" value="Pre-protein crosslinking domain of SecA"/>
    <property type="match status" value="1"/>
</dbReference>
<keyword evidence="23" id="KW-1185">Reference proteome</keyword>
<dbReference type="SMART" id="SM00957">
    <property type="entry name" value="SecA_DEAD"/>
    <property type="match status" value="1"/>
</dbReference>
<comment type="function">
    <text evidence="16">Part of the Sec protein translocase complex. Interacts with the SecYEG preprotein conducting channel. Has a central role in coupling the hydrolysis of ATP to the transfer of proteins into and across the cell membrane, serving both as a receptor for the preprotein-SecB complex and as an ATP-driven molecular motor driving the stepwise translocation of polypeptide chains across the membrane.</text>
</comment>
<keyword evidence="6" id="KW-0997">Cell inner membrane</keyword>
<keyword evidence="12 16" id="KW-1278">Translocase</keyword>
<dbReference type="GO" id="GO:0008564">
    <property type="term" value="F:protein-exporting ATPase activity"/>
    <property type="evidence" value="ECO:0007669"/>
    <property type="project" value="UniProtKB-EC"/>
</dbReference>
<keyword evidence="3 16" id="KW-0813">Transport</keyword>
<keyword evidence="11 16" id="KW-0653">Protein transport</keyword>
<dbReference type="EC" id="7.4.2.8" evidence="16"/>
<comment type="subcellular location">
    <subcellularLocation>
        <location evidence="16">Cell membrane</location>
        <topology evidence="16">Peripheral membrane protein</topology>
        <orientation evidence="16">Cytoplasmic side</orientation>
    </subcellularLocation>
    <subcellularLocation>
        <location evidence="16">Cytoplasm</location>
    </subcellularLocation>
    <text evidence="16">Distribution is 50-50.</text>
</comment>
<evidence type="ECO:0000256" key="2">
    <source>
        <dbReference type="ARBA" id="ARBA00007650"/>
    </source>
</evidence>
<dbReference type="InterPro" id="IPR011116">
    <property type="entry name" value="SecA_Wing/Scaffold"/>
</dbReference>
<evidence type="ECO:0000256" key="1">
    <source>
        <dbReference type="ARBA" id="ARBA00001947"/>
    </source>
</evidence>
<dbReference type="InterPro" id="IPR014018">
    <property type="entry name" value="SecA_motor_DEAD"/>
</dbReference>
<dbReference type="InterPro" id="IPR027417">
    <property type="entry name" value="P-loop_NTPase"/>
</dbReference>
<keyword evidence="4 16" id="KW-1003">Cell membrane</keyword>
<dbReference type="GO" id="GO:0046872">
    <property type="term" value="F:metal ion binding"/>
    <property type="evidence" value="ECO:0007669"/>
    <property type="project" value="UniProtKB-KW"/>
</dbReference>
<dbReference type="Pfam" id="PF21090">
    <property type="entry name" value="P-loop_SecA"/>
    <property type="match status" value="1"/>
</dbReference>
<keyword evidence="10 16" id="KW-0067">ATP-binding</keyword>
<dbReference type="HAMAP" id="MF_01382">
    <property type="entry name" value="SecA"/>
    <property type="match status" value="1"/>
</dbReference>
<feature type="compositionally biased region" description="Basic residues" evidence="18">
    <location>
        <begin position="908"/>
        <end position="918"/>
    </location>
</feature>
<keyword evidence="14 16" id="KW-0472">Membrane</keyword>
<keyword evidence="7" id="KW-0479">Metal-binding</keyword>
<dbReference type="AlphaFoldDB" id="A0A078LJ27"/>
<dbReference type="STRING" id="1499686.BN1079_00030"/>
<evidence type="ECO:0000256" key="7">
    <source>
        <dbReference type="ARBA" id="ARBA00022723"/>
    </source>
</evidence>
<dbReference type="PROSITE" id="PS01312">
    <property type="entry name" value="SECA"/>
    <property type="match status" value="1"/>
</dbReference>
<dbReference type="InterPro" id="IPR036266">
    <property type="entry name" value="SecA_Wing/Scaffold_sf"/>
</dbReference>
<dbReference type="PANTHER" id="PTHR30612">
    <property type="entry name" value="SECA INNER MEMBRANE COMPONENT OF SEC PROTEIN SECRETION SYSTEM"/>
    <property type="match status" value="1"/>
</dbReference>
<proteinExistence type="inferred from homology"/>
<evidence type="ECO:0000256" key="9">
    <source>
        <dbReference type="ARBA" id="ARBA00022833"/>
    </source>
</evidence>
<dbReference type="GO" id="GO:0006605">
    <property type="term" value="P:protein targeting"/>
    <property type="evidence" value="ECO:0007669"/>
    <property type="project" value="UniProtKB-UniRule"/>
</dbReference>
<evidence type="ECO:0000256" key="12">
    <source>
        <dbReference type="ARBA" id="ARBA00022967"/>
    </source>
</evidence>
<dbReference type="NCBIfam" id="TIGR00963">
    <property type="entry name" value="secA"/>
    <property type="match status" value="1"/>
</dbReference>
<feature type="binding site" evidence="16">
    <location>
        <position position="518"/>
    </location>
    <ligand>
        <name>ATP</name>
        <dbReference type="ChEBI" id="CHEBI:30616"/>
    </ligand>
</feature>
<dbReference type="Pfam" id="PF07516">
    <property type="entry name" value="SecA_SW"/>
    <property type="match status" value="1"/>
</dbReference>
<evidence type="ECO:0000313" key="23">
    <source>
        <dbReference type="Proteomes" id="UP000053902"/>
    </source>
</evidence>
<dbReference type="CDD" id="cd18803">
    <property type="entry name" value="SF2_C_secA"/>
    <property type="match status" value="1"/>
</dbReference>
<dbReference type="FunFam" id="1.10.3060.10:FF:000003">
    <property type="entry name" value="Protein translocase subunit SecA"/>
    <property type="match status" value="1"/>
</dbReference>
<gene>
    <name evidence="16 22" type="primary">secA</name>
    <name evidence="22" type="ORF">BN1079_00030</name>
</gene>
<dbReference type="InterPro" id="IPR011115">
    <property type="entry name" value="SecA_DEAD"/>
</dbReference>
<dbReference type="HOGENOM" id="CLU_005314_3_0_6"/>
<keyword evidence="13 16" id="KW-0811">Translocation</keyword>
<dbReference type="Proteomes" id="UP000053902">
    <property type="component" value="Unassembled WGS sequence"/>
</dbReference>
<evidence type="ECO:0000256" key="5">
    <source>
        <dbReference type="ARBA" id="ARBA00022490"/>
    </source>
</evidence>
<dbReference type="InterPro" id="IPR044722">
    <property type="entry name" value="SecA_SF2_C"/>
</dbReference>
<dbReference type="eggNOG" id="COG0653">
    <property type="taxonomic scope" value="Bacteria"/>
</dbReference>
<dbReference type="Pfam" id="PF01043">
    <property type="entry name" value="SecA_PP_bind"/>
    <property type="match status" value="1"/>
</dbReference>
<dbReference type="InterPro" id="IPR011130">
    <property type="entry name" value="SecA_preprotein_X-link_dom"/>
</dbReference>
<dbReference type="Pfam" id="PF07517">
    <property type="entry name" value="SecA_DEAD"/>
    <property type="match status" value="1"/>
</dbReference>
<dbReference type="EMBL" id="CCSF01000001">
    <property type="protein sequence ID" value="CDZ92763.1"/>
    <property type="molecule type" value="Genomic_DNA"/>
</dbReference>
<dbReference type="GO" id="GO:0031522">
    <property type="term" value="C:cell envelope Sec protein transport complex"/>
    <property type="evidence" value="ECO:0007669"/>
    <property type="project" value="UniProtKB-ARBA"/>
</dbReference>
<evidence type="ECO:0000256" key="10">
    <source>
        <dbReference type="ARBA" id="ARBA00022840"/>
    </source>
</evidence>
<comment type="cofactor">
    <cofactor evidence="1">
        <name>Zn(2+)</name>
        <dbReference type="ChEBI" id="CHEBI:29105"/>
    </cofactor>
</comment>
<dbReference type="GO" id="GO:0043952">
    <property type="term" value="P:protein transport by the Sec complex"/>
    <property type="evidence" value="ECO:0007669"/>
    <property type="project" value="TreeGrafter"/>
</dbReference>
<dbReference type="CDD" id="cd17928">
    <property type="entry name" value="DEXDc_SecA"/>
    <property type="match status" value="1"/>
</dbReference>
<dbReference type="Pfam" id="PF02810">
    <property type="entry name" value="SEC-C"/>
    <property type="match status" value="1"/>
</dbReference>
<dbReference type="PROSITE" id="PS51194">
    <property type="entry name" value="HELICASE_CTER"/>
    <property type="match status" value="1"/>
</dbReference>
<dbReference type="InterPro" id="IPR036670">
    <property type="entry name" value="SecA_X-link_sf"/>
</dbReference>
<comment type="catalytic activity">
    <reaction evidence="15 16">
        <text>ATP + H2O + cellular proteinSide 1 = ADP + phosphate + cellular proteinSide 2.</text>
        <dbReference type="EC" id="7.4.2.8"/>
    </reaction>
</comment>
<evidence type="ECO:0000313" key="22">
    <source>
        <dbReference type="EMBL" id="CDZ92763.1"/>
    </source>
</evidence>
<keyword evidence="8 16" id="KW-0547">Nucleotide-binding</keyword>
<dbReference type="NCBIfam" id="NF009538">
    <property type="entry name" value="PRK12904.1"/>
    <property type="match status" value="1"/>
</dbReference>
<sequence>MEVFVDMFAPLMKKLFGSKNEREVKRMLKTVQAVNALEEQMLSLSDEQLRNKTEEFRARLGQGESLDRLLPEAFAVCREAGKRVMGMRHFDVQLIGGMTLHEGRIAEMRTGEGKTLVATLAVYLNALEGKGVHVVTVNDYLARRDANWMRPLYEFLGMSVGIVTPFQPPEEKRAAYAADITYGTNNEFGFDYLRDNMAFSLADKHQRDLNFAVIDEVDSILIDEARTPLIISGQAEDSSKLYQQINKLIPSLKQHIEEEEGVVTQEGHFSIDEKTRQVELNEAGHQFVEEMLTQAGLLAEGETLYSAHNLGLLTHVYASLRAHKLFHRNVEYIVQNDQVLLIDEHTGRTMPGRRLSEGLHQAIEAKEGLPIQPESQTLASTTFQNYFRLYKKLAGMTGTADTEAFEFMQIYNLPVMVIPTNKPLARKDYNDLVYLTQEEKYAAIIADIKDCQNNGRPVLVGTATIESSEYVSRLLQKEGIEHKVLNAKYHDKEAEIIAQAGRPGAVTIATNMAGRGTDILLGGNWEVEVAALENPTEDQIAQLKAEWQKRHQAVLEAGGLHVIASERHESRRIDNQLRGRAGRQGDAGSSRFYLSLEDSLMRIFASDRVKNFMKALGMEKGEAIEHRMVTNAIEKAQRKVEGRNFDMRKQLLEYDDVANEQRKVIYHMRNSLLAAEEIGETVAEFRREALDNAISQHIPPQSLPEQWDIAGLEEVLYSDFGVRLPVQQWLDEDDKFYEEALRERILQTLIEAYNEKEEMAGAEALRSFEKQIVLRVLDDLWKDHLSTMDHLRHGIHLRGYAQKNPKQEYKRESFALFKDLLESIKRDSIRVLSHVQVRREDPAEEEARLRREAEQLAQRMRFQHEEVSALDEPEEANEQAAAAAPVMTPVRTEPKVGRNEPCPCGSGKKYKHCHGQIQ</sequence>
<feature type="domain" description="Helicase ATP-binding" evidence="19">
    <location>
        <begin position="95"/>
        <end position="253"/>
    </location>
</feature>
<feature type="domain" description="SecA family profile" evidence="21">
    <location>
        <begin position="9"/>
        <end position="625"/>
    </location>
</feature>
<evidence type="ECO:0000256" key="6">
    <source>
        <dbReference type="ARBA" id="ARBA00022519"/>
    </source>
</evidence>
<protein>
    <recommendedName>
        <fullName evidence="16 17">Protein translocase subunit SecA</fullName>
        <ecNumber evidence="16">7.4.2.8</ecNumber>
    </recommendedName>
</protein>
<dbReference type="PANTHER" id="PTHR30612:SF0">
    <property type="entry name" value="CHLOROPLAST PROTEIN-TRANSPORTING ATPASE"/>
    <property type="match status" value="1"/>
</dbReference>
<keyword evidence="5 16" id="KW-0963">Cytoplasm</keyword>
<dbReference type="SMART" id="SM00958">
    <property type="entry name" value="SecA_PP_bind"/>
    <property type="match status" value="1"/>
</dbReference>
<evidence type="ECO:0000256" key="14">
    <source>
        <dbReference type="ARBA" id="ARBA00023136"/>
    </source>
</evidence>
<dbReference type="FunFam" id="3.40.50.300:FF:000113">
    <property type="entry name" value="Preprotein translocase subunit SecA"/>
    <property type="match status" value="1"/>
</dbReference>
<feature type="binding site" evidence="16">
    <location>
        <begin position="111"/>
        <end position="115"/>
    </location>
    <ligand>
        <name>ATP</name>
        <dbReference type="ChEBI" id="CHEBI:30616"/>
    </ligand>
</feature>
<evidence type="ECO:0000259" key="21">
    <source>
        <dbReference type="PROSITE" id="PS51196"/>
    </source>
</evidence>
<feature type="domain" description="Helicase C-terminal" evidence="20">
    <location>
        <begin position="428"/>
        <end position="641"/>
    </location>
</feature>
<dbReference type="PRINTS" id="PR00906">
    <property type="entry name" value="SECA"/>
</dbReference>
<dbReference type="InterPro" id="IPR001650">
    <property type="entry name" value="Helicase_C-like"/>
</dbReference>
<dbReference type="InterPro" id="IPR004027">
    <property type="entry name" value="SEC_C_motif"/>
</dbReference>
<evidence type="ECO:0000256" key="4">
    <source>
        <dbReference type="ARBA" id="ARBA00022475"/>
    </source>
</evidence>
<dbReference type="InterPro" id="IPR020937">
    <property type="entry name" value="SecA_CS"/>
</dbReference>
<dbReference type="PROSITE" id="PS51192">
    <property type="entry name" value="HELICASE_ATP_BIND_1"/>
    <property type="match status" value="1"/>
</dbReference>